<proteinExistence type="predicted"/>
<evidence type="ECO:0000313" key="3">
    <source>
        <dbReference type="Proteomes" id="UP001271789"/>
    </source>
</evidence>
<sequence length="938" mass="109405">MPKLTEIKQKISQLDGGSFQELCDAYLSMQGYLNIHALGMKPGTHKTTKGTPDTYFISETGGKYIFVTYTTQQSALYEKIKDDIESCFDEEKTGLKNTDISEIICCHTSSNIKPGDDKTLKDFCQDRGVLLNIMGIDHIATDLYQKYLRIAVEFLGVSIGTDQICSVQDFLLNYNSNSLAAPLDTTFLFRKKEIENVVNTFEKNDVIILSGKAGVGKTRLALECCKKYVEKNGGKIYCIQNNFLPIYNDLKTFLCTPDQYVLLVDDANQIENLEHIIQYTTKKNIGYNVKIILTTRDYLLSKVEQKVHEFTFPVVINVDVFSDNEISDLVGSLGISNPLYLNRIIKISNGNARIAVLAGKTALKSNNLDSIMDLTQLYEVYYGKILENTLDDELCLTAGIIAFFDSIDLNKLESYSIFELVQLSHENFEKNTLFLLNLEIIDLYEMYDQRIVKISDQCLSNYLIKYVFLDKNLISLSFIIENYFHNERLIIDRISMLLEVFSSKKVDEKISISVNKVWSRLESQNSTKLFNFIKIFYAYNPIKTLIFLNEIIDSEKSVYVKNIDFDSKEFDKNVNDIITILGSFHGIKDGRDESLDLFFKYYLKRMDLGGQFYQTILQYYGIELYSEFDGYSSQICLINRMQENSDNWNKDPICNLFIKISGDFFNHEFSSRESDKKTVTYYTKPLEFSDDVKNYRKLLWKNILIISKNDTFKEEIRKMLETYPLNTKSFEKDIQQKDEILQIVQYDWIFMKQILETVFTPSSLKDCITMERMSKILNSWNIEFLNILSPFIQNRDFYMYQVLKGDIFLNPDLDIDFAENRRLRQEGIKNYLNQLDLESVLNIFKSCKEIKPIQNIREGLRFVFIYLFGNPCLYIESIKVYLESDTPLDIPPVELVEKLFDLLPNLEIYNLLNQYEYNQKFMWIYSYFYCLPEEQITK</sequence>
<comment type="caution">
    <text evidence="2">The sequence shown here is derived from an EMBL/GenBank/DDBJ whole genome shotgun (WGS) entry which is preliminary data.</text>
</comment>
<dbReference type="EMBL" id="JAWDKD010000007">
    <property type="protein sequence ID" value="MDV0446459.1"/>
    <property type="molecule type" value="Genomic_DNA"/>
</dbReference>
<gene>
    <name evidence="2" type="ORF">MsAg5_02980</name>
</gene>
<dbReference type="Proteomes" id="UP001271789">
    <property type="component" value="Unassembled WGS sequence"/>
</dbReference>
<dbReference type="Pfam" id="PF20720">
    <property type="entry name" value="nSTAND3"/>
    <property type="match status" value="1"/>
</dbReference>
<dbReference type="AlphaFoldDB" id="A0AAE4MHV1"/>
<keyword evidence="3" id="KW-1185">Reference proteome</keyword>
<dbReference type="RefSeq" id="WP_338098855.1">
    <property type="nucleotide sequence ID" value="NZ_JAWDKD010000007.1"/>
</dbReference>
<accession>A0AAE4MHV1</accession>
<organism evidence="2 3">
    <name type="scientific">Methanolapillus africanus</name>
    <dbReference type="NCBI Taxonomy" id="3028297"/>
    <lineage>
        <taxon>Archaea</taxon>
        <taxon>Methanobacteriati</taxon>
        <taxon>Methanobacteriota</taxon>
        <taxon>Stenosarchaea group</taxon>
        <taxon>Methanomicrobia</taxon>
        <taxon>Methanosarcinales</taxon>
        <taxon>Methanosarcinaceae</taxon>
        <taxon>Methanolapillus</taxon>
    </lineage>
</organism>
<reference evidence="2" key="1">
    <citation type="submission" date="2023-06" db="EMBL/GenBank/DDBJ databases">
        <title>Genome sequence of Methanosarcinaceae archaeon Ag5.</title>
        <authorList>
            <person name="Protasov E."/>
            <person name="Platt K."/>
            <person name="Poehlein A."/>
            <person name="Daniel R."/>
            <person name="Brune A."/>
        </authorList>
    </citation>
    <scope>NUCLEOTIDE SEQUENCE</scope>
    <source>
        <strain evidence="2">Ag5</strain>
    </source>
</reference>
<name>A0AAE4MHV1_9EURY</name>
<dbReference type="InterPro" id="IPR027417">
    <property type="entry name" value="P-loop_NTPase"/>
</dbReference>
<dbReference type="SUPFAM" id="SSF52540">
    <property type="entry name" value="P-loop containing nucleoside triphosphate hydrolases"/>
    <property type="match status" value="1"/>
</dbReference>
<protein>
    <recommendedName>
        <fullName evidence="1">Novel STAND NTPase 3 domain-containing protein</fullName>
    </recommendedName>
</protein>
<feature type="domain" description="Novel STAND NTPase 3" evidence="1">
    <location>
        <begin position="191"/>
        <end position="311"/>
    </location>
</feature>
<dbReference type="InterPro" id="IPR049050">
    <property type="entry name" value="nSTAND3"/>
</dbReference>
<evidence type="ECO:0000259" key="1">
    <source>
        <dbReference type="Pfam" id="PF20720"/>
    </source>
</evidence>
<evidence type="ECO:0000313" key="2">
    <source>
        <dbReference type="EMBL" id="MDV0446459.1"/>
    </source>
</evidence>